<dbReference type="InterPro" id="IPR017871">
    <property type="entry name" value="ABC_transporter-like_CS"/>
</dbReference>
<evidence type="ECO:0000313" key="9">
    <source>
        <dbReference type="EMBL" id="OUZ34843.1"/>
    </source>
</evidence>
<evidence type="ECO:0000256" key="7">
    <source>
        <dbReference type="ARBA" id="ARBA00023136"/>
    </source>
</evidence>
<feature type="domain" description="ABC transporter" evidence="8">
    <location>
        <begin position="5"/>
        <end position="231"/>
    </location>
</feature>
<evidence type="ECO:0000256" key="6">
    <source>
        <dbReference type="ARBA" id="ARBA00022967"/>
    </source>
</evidence>
<dbReference type="PANTHER" id="PTHR42711:SF13">
    <property type="entry name" value="ABC TRANSPORTER, ATP-BINDING PROTEIN"/>
    <property type="match status" value="1"/>
</dbReference>
<evidence type="ECO:0000313" key="11">
    <source>
        <dbReference type="Proteomes" id="UP000196151"/>
    </source>
</evidence>
<proteinExistence type="predicted"/>
<dbReference type="SMART" id="SM00382">
    <property type="entry name" value="AAA"/>
    <property type="match status" value="1"/>
</dbReference>
<keyword evidence="2" id="KW-0813">Transport</keyword>
<dbReference type="PROSITE" id="PS00211">
    <property type="entry name" value="ABC_TRANSPORTER_1"/>
    <property type="match status" value="1"/>
</dbReference>
<dbReference type="EMBL" id="NIBQ01000001">
    <property type="protein sequence ID" value="OUZ34843.1"/>
    <property type="molecule type" value="Genomic_DNA"/>
</dbReference>
<sequence length="277" mass="31262">MTYAIEMNDISKNFGNQTALKKINFNVKKGEIFGFLGPSGAGKTTTIKILTGQIKSSNGTAKILDQDVKTIDSHFYTRIGIVTDNSGVFKQLSCYENLKIFAQIYNIPNARIDLLMSRVGLTAAKKKKAGKLSKGMLQRLILVRALLHNPELLFLDEPTSGLDPKTMKEIHQLILEEKKRGMTLFLTTHNMHEAEILCDQVALLHGGEIVECNSPQILKKKYYKEPKIDITYKDDTQKTLNLTRENVQKIDKDILTIHSNEPNLEEIFLQLTGKELN</sequence>
<evidence type="ECO:0000259" key="8">
    <source>
        <dbReference type="PROSITE" id="PS50893"/>
    </source>
</evidence>
<keyword evidence="7" id="KW-0472">Membrane</keyword>
<dbReference type="SUPFAM" id="SSF52540">
    <property type="entry name" value="P-loop containing nucleoside triphosphate hydrolases"/>
    <property type="match status" value="1"/>
</dbReference>
<dbReference type="InterPro" id="IPR050763">
    <property type="entry name" value="ABC_transporter_ATP-binding"/>
</dbReference>
<dbReference type="PANTHER" id="PTHR42711">
    <property type="entry name" value="ABC TRANSPORTER ATP-BINDING PROTEIN"/>
    <property type="match status" value="1"/>
</dbReference>
<keyword evidence="11" id="KW-1185">Reference proteome</keyword>
<dbReference type="Proteomes" id="UP000196151">
    <property type="component" value="Chromosome"/>
</dbReference>
<reference evidence="10" key="3">
    <citation type="submission" date="2024-03" db="EMBL/GenBank/DDBJ databases">
        <title>The Genome Sequence of Enterococcus sp. DIV0238c.</title>
        <authorList>
            <consortium name="The Broad Institute Genomics Platform"/>
            <consortium name="The Broad Institute Microbial Omics Core"/>
            <consortium name="The Broad Institute Genomic Center for Infectious Diseases"/>
            <person name="Earl A."/>
            <person name="Manson A."/>
            <person name="Gilmore M."/>
            <person name="Schwartman J."/>
            <person name="Shea T."/>
            <person name="Abouelleil A."/>
            <person name="Cao P."/>
            <person name="Chapman S."/>
            <person name="Cusick C."/>
            <person name="Young S."/>
            <person name="Neafsey D."/>
            <person name="Nusbaum C."/>
            <person name="Birren B."/>
        </authorList>
    </citation>
    <scope>NUCLEOTIDE SEQUENCE</scope>
    <source>
        <strain evidence="10">9D6_DIV0238</strain>
    </source>
</reference>
<dbReference type="InterPro" id="IPR003593">
    <property type="entry name" value="AAA+_ATPase"/>
</dbReference>
<dbReference type="RefSeq" id="WP_087639519.1">
    <property type="nucleotide sequence ID" value="NZ_CP147246.1"/>
</dbReference>
<accession>A0A200JCB1</accession>
<dbReference type="PROSITE" id="PS50893">
    <property type="entry name" value="ABC_TRANSPORTER_2"/>
    <property type="match status" value="1"/>
</dbReference>
<dbReference type="Pfam" id="PF00005">
    <property type="entry name" value="ABC_tran"/>
    <property type="match status" value="1"/>
</dbReference>
<dbReference type="GO" id="GO:0005524">
    <property type="term" value="F:ATP binding"/>
    <property type="evidence" value="ECO:0007669"/>
    <property type="project" value="UniProtKB-KW"/>
</dbReference>
<evidence type="ECO:0000256" key="5">
    <source>
        <dbReference type="ARBA" id="ARBA00022840"/>
    </source>
</evidence>
<dbReference type="InterPro" id="IPR027417">
    <property type="entry name" value="P-loop_NTPase"/>
</dbReference>
<dbReference type="AlphaFoldDB" id="A0A200JCB1"/>
<evidence type="ECO:0000256" key="4">
    <source>
        <dbReference type="ARBA" id="ARBA00022741"/>
    </source>
</evidence>
<keyword evidence="5 10" id="KW-0067">ATP-binding</keyword>
<evidence type="ECO:0000313" key="10">
    <source>
        <dbReference type="EMBL" id="WYJ95363.1"/>
    </source>
</evidence>
<organism evidence="9">
    <name type="scientific">Candidatus Enterococcus dunnyi</name>
    <dbReference type="NCBI Taxonomy" id="1834192"/>
    <lineage>
        <taxon>Bacteria</taxon>
        <taxon>Bacillati</taxon>
        <taxon>Bacillota</taxon>
        <taxon>Bacilli</taxon>
        <taxon>Lactobacillales</taxon>
        <taxon>Enterococcaceae</taxon>
        <taxon>Enterococcus</taxon>
    </lineage>
</organism>
<keyword evidence="4" id="KW-0547">Nucleotide-binding</keyword>
<name>A0A200JCB1_9ENTE</name>
<protein>
    <submittedName>
        <fullName evidence="10">ABC-2 type transport system ATP-binding protein</fullName>
    </submittedName>
</protein>
<keyword evidence="6" id="KW-1278">Translocase</keyword>
<dbReference type="Gene3D" id="3.40.50.300">
    <property type="entry name" value="P-loop containing nucleotide triphosphate hydrolases"/>
    <property type="match status" value="1"/>
</dbReference>
<comment type="subcellular location">
    <subcellularLocation>
        <location evidence="1">Cell membrane</location>
    </subcellularLocation>
</comment>
<evidence type="ECO:0000256" key="2">
    <source>
        <dbReference type="ARBA" id="ARBA00022448"/>
    </source>
</evidence>
<dbReference type="InterPro" id="IPR003439">
    <property type="entry name" value="ABC_transporter-like_ATP-bd"/>
</dbReference>
<dbReference type="OrthoDB" id="9804819at2"/>
<dbReference type="GO" id="GO:0005886">
    <property type="term" value="C:plasma membrane"/>
    <property type="evidence" value="ECO:0007669"/>
    <property type="project" value="UniProtKB-SubCell"/>
</dbReference>
<dbReference type="EMBL" id="CP147246">
    <property type="protein sequence ID" value="WYJ95363.1"/>
    <property type="molecule type" value="Genomic_DNA"/>
</dbReference>
<gene>
    <name evidence="9" type="ORF">A5889_000318</name>
    <name evidence="10" type="ORF">A5889_002911</name>
</gene>
<reference evidence="9" key="1">
    <citation type="submission" date="2017-05" db="EMBL/GenBank/DDBJ databases">
        <title>The Genome Sequence of Enterococcus sp. 9D6_DIV0238.</title>
        <authorList>
            <consortium name="The Broad Institute Genomics Platform"/>
            <consortium name="The Broad Institute Genomic Center for Infectious Diseases"/>
            <person name="Earl A."/>
            <person name="Manson A."/>
            <person name="Schwartman J."/>
            <person name="Gilmore M."/>
            <person name="Abouelleil A."/>
            <person name="Cao P."/>
            <person name="Chapman S."/>
            <person name="Cusick C."/>
            <person name="Shea T."/>
            <person name="Young S."/>
            <person name="Neafsey D."/>
            <person name="Nusbaum C."/>
            <person name="Birren B."/>
        </authorList>
    </citation>
    <scope>NUCLEOTIDE SEQUENCE [LARGE SCALE GENOMIC DNA]</scope>
    <source>
        <strain evidence="9">9D6_DIV0238</strain>
    </source>
</reference>
<reference evidence="10" key="2">
    <citation type="submission" date="2017-05" db="EMBL/GenBank/DDBJ databases">
        <authorList>
            <consortium name="The Broad Institute Genomics Platform"/>
            <consortium name="The Broad Institute Genomic Center for Infectious Diseases"/>
            <person name="Earl A."/>
            <person name="Manson A."/>
            <person name="Schwartman J."/>
            <person name="Gilmore M."/>
            <person name="Abouelleil A."/>
            <person name="Cao P."/>
            <person name="Chapman S."/>
            <person name="Cusick C."/>
            <person name="Shea T."/>
            <person name="Young S."/>
            <person name="Neafsey D."/>
            <person name="Nusbaum C."/>
            <person name="Birren B."/>
        </authorList>
    </citation>
    <scope>NUCLEOTIDE SEQUENCE</scope>
    <source>
        <strain evidence="10">9D6_DIV0238</strain>
    </source>
</reference>
<dbReference type="GO" id="GO:0016887">
    <property type="term" value="F:ATP hydrolysis activity"/>
    <property type="evidence" value="ECO:0007669"/>
    <property type="project" value="InterPro"/>
</dbReference>
<dbReference type="CDD" id="cd03230">
    <property type="entry name" value="ABC_DR_subfamily_A"/>
    <property type="match status" value="1"/>
</dbReference>
<keyword evidence="3" id="KW-1003">Cell membrane</keyword>
<evidence type="ECO:0000256" key="3">
    <source>
        <dbReference type="ARBA" id="ARBA00022475"/>
    </source>
</evidence>
<dbReference type="FunFam" id="3.40.50.300:FF:000589">
    <property type="entry name" value="ABC transporter, ATP-binding subunit"/>
    <property type="match status" value="1"/>
</dbReference>
<evidence type="ECO:0000256" key="1">
    <source>
        <dbReference type="ARBA" id="ARBA00004236"/>
    </source>
</evidence>